<dbReference type="EMBL" id="KI688029">
    <property type="protein sequence ID" value="ETK79229.1"/>
    <property type="molecule type" value="Genomic_DNA"/>
</dbReference>
<accession>W2G8H4</accession>
<proteinExistence type="predicted"/>
<sequence>MRGVYVKVLLTRSWTPRTTKKENLSQVLLQPKFFTISYHPS</sequence>
<reference evidence="1" key="1">
    <citation type="submission" date="2013-11" db="EMBL/GenBank/DDBJ databases">
        <title>The Genome Sequence of Phytophthora parasitica CJ02B3.</title>
        <authorList>
            <consortium name="The Broad Institute Genomics Platform"/>
            <person name="Russ C."/>
            <person name="Tyler B."/>
            <person name="Panabieres F."/>
            <person name="Shan W."/>
            <person name="Tripathy S."/>
            <person name="Grunwald N."/>
            <person name="Machado M."/>
            <person name="Johnson C.S."/>
            <person name="Arredondo F."/>
            <person name="Hong C."/>
            <person name="Coffey M."/>
            <person name="Young S.K."/>
            <person name="Zeng Q."/>
            <person name="Gargeya S."/>
            <person name="Fitzgerald M."/>
            <person name="Abouelleil A."/>
            <person name="Alvarado L."/>
            <person name="Chapman S.B."/>
            <person name="Gainer-Dewar J."/>
            <person name="Goldberg J."/>
            <person name="Griggs A."/>
            <person name="Gujja S."/>
            <person name="Hansen M."/>
            <person name="Howarth C."/>
            <person name="Imamovic A."/>
            <person name="Ireland A."/>
            <person name="Larimer J."/>
            <person name="McCowan C."/>
            <person name="Murphy C."/>
            <person name="Pearson M."/>
            <person name="Poon T.W."/>
            <person name="Priest M."/>
            <person name="Roberts A."/>
            <person name="Saif S."/>
            <person name="Shea T."/>
            <person name="Sykes S."/>
            <person name="Wortman J."/>
            <person name="Nusbaum C."/>
            <person name="Birren B."/>
        </authorList>
    </citation>
    <scope>NUCLEOTIDE SEQUENCE [LARGE SCALE GENOMIC DNA]</scope>
    <source>
        <strain evidence="1">CJ02B3</strain>
    </source>
</reference>
<dbReference type="AlphaFoldDB" id="W2G8H4"/>
<dbReference type="Proteomes" id="UP000053236">
    <property type="component" value="Unassembled WGS sequence"/>
</dbReference>
<name>W2G8H4_PHYNI</name>
<organism evidence="1">
    <name type="scientific">Phytophthora nicotianae</name>
    <name type="common">Potato buckeye rot agent</name>
    <name type="synonym">Phytophthora parasitica</name>
    <dbReference type="NCBI Taxonomy" id="4792"/>
    <lineage>
        <taxon>Eukaryota</taxon>
        <taxon>Sar</taxon>
        <taxon>Stramenopiles</taxon>
        <taxon>Oomycota</taxon>
        <taxon>Peronosporomycetes</taxon>
        <taxon>Peronosporales</taxon>
        <taxon>Peronosporaceae</taxon>
        <taxon>Phytophthora</taxon>
    </lineage>
</organism>
<evidence type="ECO:0000313" key="1">
    <source>
        <dbReference type="EMBL" id="ETK79229.1"/>
    </source>
</evidence>
<gene>
    <name evidence="1" type="ORF">L915_14890</name>
</gene>
<protein>
    <submittedName>
        <fullName evidence="1">Uncharacterized protein</fullName>
    </submittedName>
</protein>